<gene>
    <name evidence="2" type="ORF">EDEG_02070</name>
</gene>
<dbReference type="EMBL" id="AFBI03000034">
    <property type="protein sequence ID" value="EJW03602.1"/>
    <property type="molecule type" value="Genomic_DNA"/>
</dbReference>
<protein>
    <submittedName>
        <fullName evidence="2">Uncharacterized protein</fullName>
    </submittedName>
</protein>
<dbReference type="HOGENOM" id="CLU_1475153_0_0_1"/>
<name>J9DQL6_EDHAE</name>
<reference evidence="3" key="2">
    <citation type="submission" date="2015-07" db="EMBL/GenBank/DDBJ databases">
        <title>Contrasting host-pathogen interactions and genome evolution in two generalist and specialist microsporidian pathogens of mosquitoes.</title>
        <authorList>
            <consortium name="The Broad Institute Genomics Platform"/>
            <consortium name="The Broad Institute Genome Sequencing Center for Infectious Disease"/>
            <person name="Cuomo C.A."/>
            <person name="Sanscrainte N.D."/>
            <person name="Goldberg J.M."/>
            <person name="Heiman D."/>
            <person name="Young S."/>
            <person name="Zeng Q."/>
            <person name="Becnel J.J."/>
            <person name="Birren B.W."/>
        </authorList>
    </citation>
    <scope>NUCLEOTIDE SEQUENCE [LARGE SCALE GENOMIC DNA]</scope>
    <source>
        <strain evidence="3">USNM 41457</strain>
    </source>
</reference>
<evidence type="ECO:0000313" key="2">
    <source>
        <dbReference type="EMBL" id="EJW03602.1"/>
    </source>
</evidence>
<reference evidence="2 3" key="1">
    <citation type="submission" date="2011-08" db="EMBL/GenBank/DDBJ databases">
        <authorList>
            <person name="Liu Z.J."/>
            <person name="Shi F.L."/>
            <person name="Lu J.Q."/>
            <person name="Li M."/>
            <person name="Wang Z.L."/>
        </authorList>
    </citation>
    <scope>NUCLEOTIDE SEQUENCE [LARGE SCALE GENOMIC DNA]</scope>
    <source>
        <strain evidence="2 3">USNM 41457</strain>
    </source>
</reference>
<feature type="region of interest" description="Disordered" evidence="1">
    <location>
        <begin position="139"/>
        <end position="158"/>
    </location>
</feature>
<sequence>MQKSLNKFFLLFSEKNKTEEEVKKCAIETIELIGKKMYKKLDELIVIFLKEKLNIKCEIWEIEDNYIKEIYEEIETFLIKTKNFSESFKNEHSTIEKVINDMYNGINIVEIENIFDKHIIQIGENFKIESYKLPNEEKNVQIDTKSSNDSSTGNNTATILDEDYNKTINIMQELIENESSGLI</sequence>
<dbReference type="Proteomes" id="UP000003163">
    <property type="component" value="Unassembled WGS sequence"/>
</dbReference>
<feature type="compositionally biased region" description="Polar residues" evidence="1">
    <location>
        <begin position="141"/>
        <end position="158"/>
    </location>
</feature>
<comment type="caution">
    <text evidence="2">The sequence shown here is derived from an EMBL/GenBank/DDBJ whole genome shotgun (WGS) entry which is preliminary data.</text>
</comment>
<dbReference type="VEuPathDB" id="MicrosporidiaDB:EDEG_02070"/>
<accession>J9DQL6</accession>
<evidence type="ECO:0000256" key="1">
    <source>
        <dbReference type="SAM" id="MobiDB-lite"/>
    </source>
</evidence>
<organism evidence="2 3">
    <name type="scientific">Edhazardia aedis (strain USNM 41457)</name>
    <name type="common">Microsporidian parasite</name>
    <dbReference type="NCBI Taxonomy" id="1003232"/>
    <lineage>
        <taxon>Eukaryota</taxon>
        <taxon>Fungi</taxon>
        <taxon>Fungi incertae sedis</taxon>
        <taxon>Microsporidia</taxon>
        <taxon>Edhazardia</taxon>
    </lineage>
</organism>
<keyword evidence="3" id="KW-1185">Reference proteome</keyword>
<dbReference type="InParanoid" id="J9DQL6"/>
<proteinExistence type="predicted"/>
<dbReference type="AlphaFoldDB" id="J9DQL6"/>
<evidence type="ECO:0000313" key="3">
    <source>
        <dbReference type="Proteomes" id="UP000003163"/>
    </source>
</evidence>